<reference evidence="2 3" key="1">
    <citation type="submission" date="2022-03" db="EMBL/GenBank/DDBJ databases">
        <authorList>
            <person name="Nunn A."/>
            <person name="Chopra R."/>
            <person name="Nunn A."/>
            <person name="Contreras Garrido A."/>
        </authorList>
    </citation>
    <scope>NUCLEOTIDE SEQUENCE [LARGE SCALE GENOMIC DNA]</scope>
</reference>
<evidence type="ECO:0008006" key="4">
    <source>
        <dbReference type="Google" id="ProtNLM"/>
    </source>
</evidence>
<dbReference type="EMBL" id="OU466860">
    <property type="protein sequence ID" value="CAH2060531.1"/>
    <property type="molecule type" value="Genomic_DNA"/>
</dbReference>
<dbReference type="Proteomes" id="UP000836841">
    <property type="component" value="Chromosome 4"/>
</dbReference>
<protein>
    <recommendedName>
        <fullName evidence="4">DUF1985 domain-containing protein</fullName>
    </recommendedName>
</protein>
<sequence>MSAEEKLSLGAAILTHGIIIAKNPTIKVPRESLQMFSNLDSYSVRPWGKMGYVVLSASIRRMKAKTFAKPMYEVQGFVCAITLWALSAVPALGTTFGSQFDSSSSTGPLCLQWKATWTPNISEVLNVHYQRDVIINTVIGDPEEYKNLVPPTNPIDKDFATVVQLVMQGYRLSRSEWIEGKLDGVLASEQIRTKHNRRAELSRTTREAPLVTDSDKIDKMMEMLKTLIGKVETIEALVGIRQHRKKDPIDGEDNNDPKDPEDGEDNNDGKDPEDGQDNNAAKDPGDDVIDISDREGNVGDHDEDKNDTNGNDGDRTSNVDAPIDISDIDENHGGDGEATNIVVENPKDDEGDESHDSNHHGFALRPPLTDEDVTVQLEQGGAHPIFHPFQPYLLSRKSRLDEWKNATNQKILKDFLGHEVNGDWFLNLQTPGTVMTRQKWYNYDNKSIEGYINGTLPDIGNTGKKMIKDTDYVYAPKCWHDKQWVAVIFDLKIGSISNFQDTGLYTFKFIECHASMMTDMSSLCLANIEQLRFKLAVDLFCEVFDGPSSDNQLNDAAADELPLESPSESKKSKRKLKGDDCRSSMRNKKARV</sequence>
<proteinExistence type="predicted"/>
<keyword evidence="3" id="KW-1185">Reference proteome</keyword>
<organism evidence="2 3">
    <name type="scientific">Thlaspi arvense</name>
    <name type="common">Field penny-cress</name>
    <dbReference type="NCBI Taxonomy" id="13288"/>
    <lineage>
        <taxon>Eukaryota</taxon>
        <taxon>Viridiplantae</taxon>
        <taxon>Streptophyta</taxon>
        <taxon>Embryophyta</taxon>
        <taxon>Tracheophyta</taxon>
        <taxon>Spermatophyta</taxon>
        <taxon>Magnoliopsida</taxon>
        <taxon>eudicotyledons</taxon>
        <taxon>Gunneridae</taxon>
        <taxon>Pentapetalae</taxon>
        <taxon>rosids</taxon>
        <taxon>malvids</taxon>
        <taxon>Brassicales</taxon>
        <taxon>Brassicaceae</taxon>
        <taxon>Thlaspideae</taxon>
        <taxon>Thlaspi</taxon>
    </lineage>
</organism>
<feature type="region of interest" description="Disordered" evidence="1">
    <location>
        <begin position="552"/>
        <end position="592"/>
    </location>
</feature>
<evidence type="ECO:0000256" key="1">
    <source>
        <dbReference type="SAM" id="MobiDB-lite"/>
    </source>
</evidence>
<feature type="region of interest" description="Disordered" evidence="1">
    <location>
        <begin position="243"/>
        <end position="366"/>
    </location>
</feature>
<feature type="compositionally biased region" description="Basic and acidic residues" evidence="1">
    <location>
        <begin position="291"/>
        <end position="317"/>
    </location>
</feature>
<name>A0AAU9SAQ4_THLAR</name>
<dbReference type="AlphaFoldDB" id="A0AAU9SAQ4"/>
<evidence type="ECO:0000313" key="3">
    <source>
        <dbReference type="Proteomes" id="UP000836841"/>
    </source>
</evidence>
<accession>A0AAU9SAQ4</accession>
<gene>
    <name evidence="2" type="ORF">TAV2_LOCUS12251</name>
</gene>
<evidence type="ECO:0000313" key="2">
    <source>
        <dbReference type="EMBL" id="CAH2060531.1"/>
    </source>
</evidence>